<dbReference type="AlphaFoldDB" id="E6XD54"/>
<dbReference type="HOGENOM" id="CLU_859686_0_0_10"/>
<dbReference type="STRING" id="688270.Celal_3997"/>
<dbReference type="Proteomes" id="UP000008634">
    <property type="component" value="Chromosome"/>
</dbReference>
<name>E6XD54_CELAD</name>
<keyword evidence="1" id="KW-0732">Signal</keyword>
<organism evidence="2 3">
    <name type="scientific">Cellulophaga algicola (strain DSM 14237 / IC166 / ACAM 630)</name>
    <dbReference type="NCBI Taxonomy" id="688270"/>
    <lineage>
        <taxon>Bacteria</taxon>
        <taxon>Pseudomonadati</taxon>
        <taxon>Bacteroidota</taxon>
        <taxon>Flavobacteriia</taxon>
        <taxon>Flavobacteriales</taxon>
        <taxon>Flavobacteriaceae</taxon>
        <taxon>Cellulophaga</taxon>
    </lineage>
</organism>
<evidence type="ECO:0000256" key="1">
    <source>
        <dbReference type="SAM" id="SignalP"/>
    </source>
</evidence>
<evidence type="ECO:0000313" key="2">
    <source>
        <dbReference type="EMBL" id="ADV51241.1"/>
    </source>
</evidence>
<gene>
    <name evidence="2" type="ordered locus">Celal_3997</name>
</gene>
<proteinExistence type="predicted"/>
<protein>
    <submittedName>
        <fullName evidence="2">Uncharacterized protein</fullName>
    </submittedName>
</protein>
<reference evidence="2 3" key="1">
    <citation type="journal article" date="2010" name="Stand. Genomic Sci.">
        <title>Complete genome sequence of Cellulophaga algicola type strain (IC166).</title>
        <authorList>
            <person name="Abt B."/>
            <person name="Lu M."/>
            <person name="Misra M."/>
            <person name="Han C."/>
            <person name="Nolan M."/>
            <person name="Lucas S."/>
            <person name="Hammon N."/>
            <person name="Deshpande S."/>
            <person name="Cheng J.F."/>
            <person name="Tapia R."/>
            <person name="Goodwin L."/>
            <person name="Pitluck S."/>
            <person name="Liolios K."/>
            <person name="Pagani I."/>
            <person name="Ivanova N."/>
            <person name="Mavromatis K."/>
            <person name="Ovchinikova G."/>
            <person name="Pati A."/>
            <person name="Chen A."/>
            <person name="Palaniappan K."/>
            <person name="Land M."/>
            <person name="Hauser L."/>
            <person name="Chang Y.J."/>
            <person name="Jeffries C.D."/>
            <person name="Detter J.C."/>
            <person name="Brambilla E."/>
            <person name="Rohde M."/>
            <person name="Tindall B.J."/>
            <person name="Goker M."/>
            <person name="Woyke T."/>
            <person name="Bristow J."/>
            <person name="Eisen J.A."/>
            <person name="Markowitz V."/>
            <person name="Hugenholtz P."/>
            <person name="Kyrpides N.C."/>
            <person name="Klenk H.P."/>
            <person name="Lapidus A."/>
        </authorList>
    </citation>
    <scope>NUCLEOTIDE SEQUENCE [LARGE SCALE GENOMIC DNA]</scope>
    <source>
        <strain evidence="3">DSM 14237 / IC166 / ACAM 630</strain>
    </source>
</reference>
<keyword evidence="3" id="KW-1185">Reference proteome</keyword>
<feature type="chain" id="PRO_5003215239" evidence="1">
    <location>
        <begin position="21"/>
        <end position="323"/>
    </location>
</feature>
<feature type="signal peptide" evidence="1">
    <location>
        <begin position="1"/>
        <end position="20"/>
    </location>
</feature>
<dbReference type="OrthoDB" id="636957at2"/>
<sequence length="323" mass="38636">MIRILIILILFLSKSTPSFSQKKPLPNGDDYYHSYTTANDTVRIYDIGDNLVREAYLKEGRAIDFNNEAIFWTHFKSKYLIIEMLPESEDIIEYLYTSAKSFDSLGSEIFNENNGKWKISRFGFKEDLYATSKEKNNANKYSTLNINKKETNVLKEEYYKKQNIHHSTYYIDGHKNFELFSRFNDRGSLSDALLVRVNNRGQINEQKHFRLKKALYDSVGALIELKEWRSTNYLQIENLIEKNGLDFFLNVIFEKPLDYFELEVLRVLSFHYENGNLIKFKNKYDHSNIYLEHRYFYDEKNRLVTDKGFQNKMHLYTTKYYYD</sequence>
<dbReference type="KEGG" id="cao:Celal_3997"/>
<accession>E6XD54</accession>
<evidence type="ECO:0000313" key="3">
    <source>
        <dbReference type="Proteomes" id="UP000008634"/>
    </source>
</evidence>
<dbReference type="RefSeq" id="WP_013552690.1">
    <property type="nucleotide sequence ID" value="NC_014934.1"/>
</dbReference>
<dbReference type="EMBL" id="CP002453">
    <property type="protein sequence ID" value="ADV51241.1"/>
    <property type="molecule type" value="Genomic_DNA"/>
</dbReference>